<dbReference type="eggNOG" id="ENOG502ZCJH">
    <property type="taxonomic scope" value="Bacteria"/>
</dbReference>
<comment type="caution">
    <text evidence="2">The sequence shown here is derived from an EMBL/GenBank/DDBJ whole genome shotgun (WGS) entry which is preliminary data.</text>
</comment>
<dbReference type="Pfam" id="PF11279">
    <property type="entry name" value="DUF3080"/>
    <property type="match status" value="1"/>
</dbReference>
<sequence>MNLPQNKCCKRLFIQIKGQFADLFSFIGRTIKVVKVDRVSMRFLIITLTFLALTGCQWLSHPIDNLFETYIGRIANVQDADALEITQNQNIILPDKRALMIEIPSLTIGLLDSYELRKCDLFNLIAERNSVLGKVQDQFRNYDYQVDVISGIESCLNSDVISTSLKQELHTLLALKQNQLAAHFSNLLFASDAMRSQLSASEWLDQQHTSANKMLTTGLDNLAAHYLMLNGEQQQAKSLVPFQESFEKQVTIGKVVYSMLNASHKLDQITAQLEQYDEKIVCGPGRNDTRFKTLRNVFQSFFVEQIQPYLARVDSAYLQISQSGTLLENAHPSYQYPLLHYHQVYRESISQHVQYWQALFKRCDASPTR</sequence>
<evidence type="ECO:0000313" key="3">
    <source>
        <dbReference type="Proteomes" id="UP000006228"/>
    </source>
</evidence>
<feature type="transmembrane region" description="Helical" evidence="1">
    <location>
        <begin position="39"/>
        <end position="60"/>
    </location>
</feature>
<protein>
    <recommendedName>
        <fullName evidence="4">DUF3080 domain-containing protein</fullName>
    </recommendedName>
</protein>
<evidence type="ECO:0000313" key="2">
    <source>
        <dbReference type="EMBL" id="EGA68948.1"/>
    </source>
</evidence>
<proteinExistence type="predicted"/>
<dbReference type="AlphaFoldDB" id="E8MAM7"/>
<evidence type="ECO:0008006" key="4">
    <source>
        <dbReference type="Google" id="ProtNLM"/>
    </source>
</evidence>
<dbReference type="InterPro" id="IPR021431">
    <property type="entry name" value="DUF3080"/>
</dbReference>
<keyword evidence="1" id="KW-0472">Membrane</keyword>
<name>E8MAM7_PHOS4</name>
<dbReference type="EMBL" id="AEVT01000096">
    <property type="protein sequence ID" value="EGA68948.1"/>
    <property type="molecule type" value="Genomic_DNA"/>
</dbReference>
<dbReference type="Proteomes" id="UP000006228">
    <property type="component" value="Unassembled WGS sequence"/>
</dbReference>
<reference evidence="2 3" key="1">
    <citation type="journal article" date="2012" name="Int. J. Syst. Evol. Microbiol.">
        <title>Vibrio caribbeanicus sp. nov., isolated from the marine sponge Scleritoderma cyanea.</title>
        <authorList>
            <person name="Hoffmann M."/>
            <person name="Monday S.R."/>
            <person name="Allard M.W."/>
            <person name="Strain E.A."/>
            <person name="Whittaker P."/>
            <person name="Naum M."/>
            <person name="McCarthy P.J."/>
            <person name="Lopez J.V."/>
            <person name="Fischer M."/>
            <person name="Brown E.W."/>
        </authorList>
    </citation>
    <scope>NUCLEOTIDE SEQUENCE [LARGE SCALE GENOMIC DNA]</scope>
    <source>
        <strain evidence="3">DSMZ 21326</strain>
    </source>
</reference>
<organism evidence="2 3">
    <name type="scientific">Vibrio sinaloensis DSM 21326</name>
    <dbReference type="NCBI Taxonomy" id="945550"/>
    <lineage>
        <taxon>Bacteria</taxon>
        <taxon>Pseudomonadati</taxon>
        <taxon>Pseudomonadota</taxon>
        <taxon>Gammaproteobacteria</taxon>
        <taxon>Vibrionales</taxon>
        <taxon>Vibrionaceae</taxon>
        <taxon>Vibrio</taxon>
        <taxon>Vibrio oreintalis group</taxon>
    </lineage>
</organism>
<gene>
    <name evidence="2" type="ORF">VISI1226_21129</name>
</gene>
<keyword evidence="1" id="KW-0812">Transmembrane</keyword>
<accession>E8MAM7</accession>
<keyword evidence="1" id="KW-1133">Transmembrane helix</keyword>
<evidence type="ECO:0000256" key="1">
    <source>
        <dbReference type="SAM" id="Phobius"/>
    </source>
</evidence>